<dbReference type="EC" id="2.8.2.-" evidence="3"/>
<dbReference type="AlphaFoldDB" id="A0A1R3IRK7"/>
<gene>
    <name evidence="5" type="ORF">COLO4_21704</name>
</gene>
<keyword evidence="2 3" id="KW-0808">Transferase</keyword>
<comment type="similarity">
    <text evidence="1 3">Belongs to the sulfotransferase 1 family.</text>
</comment>
<evidence type="ECO:0000256" key="1">
    <source>
        <dbReference type="ARBA" id="ARBA00005771"/>
    </source>
</evidence>
<dbReference type="Pfam" id="PF00685">
    <property type="entry name" value="Sulfotransfer_1"/>
    <property type="match status" value="1"/>
</dbReference>
<proteinExistence type="inferred from homology"/>
<dbReference type="Proteomes" id="UP000187203">
    <property type="component" value="Unassembled WGS sequence"/>
</dbReference>
<feature type="domain" description="Sulfotransferase" evidence="4">
    <location>
        <begin position="76"/>
        <end position="334"/>
    </location>
</feature>
<evidence type="ECO:0000313" key="5">
    <source>
        <dbReference type="EMBL" id="OMO85194.1"/>
    </source>
</evidence>
<dbReference type="EMBL" id="AWUE01017753">
    <property type="protein sequence ID" value="OMO85194.1"/>
    <property type="molecule type" value="Genomic_DNA"/>
</dbReference>
<sequence>MEATTISENINLSKSHGVESRDIEEELQELVQRLPKERFGFGRDENSAVYFYQGFWCPFPLFKATISFQKHFETLDNDIFLTTPLKCGTTWMKALIFTIVNRHKFQPENNPLLTSLTPHQAMPYVEVQFYLKNQEPNLSHIPQPRLLHTHLPYSSLPPSIRECPTAKIVYICRNPMDMFISTWHFIENIRPANEEPFPLDEAFEKFCRGVHAYGPYSDHILGFWKAKQENSNKILFLKYEDVKADTFSHVKTLANFLGFPFSEEEEKKGVVEEIIKLCSFENLKELEVNKSGYQAFGLPNSAFFRKGEVGDSTNYLTPAMVERLEKSVLGKFDKSGLTFKISSKTNCE</sequence>
<evidence type="ECO:0000256" key="2">
    <source>
        <dbReference type="ARBA" id="ARBA00022679"/>
    </source>
</evidence>
<dbReference type="SUPFAM" id="SSF52540">
    <property type="entry name" value="P-loop containing nucleoside triphosphate hydrolases"/>
    <property type="match status" value="1"/>
</dbReference>
<dbReference type="Gene3D" id="3.40.50.300">
    <property type="entry name" value="P-loop containing nucleotide triphosphate hydrolases"/>
    <property type="match status" value="1"/>
</dbReference>
<comment type="caution">
    <text evidence="5">The sequence shown here is derived from an EMBL/GenBank/DDBJ whole genome shotgun (WGS) entry which is preliminary data.</text>
</comment>
<accession>A0A1R3IRK7</accession>
<dbReference type="GO" id="GO:0008146">
    <property type="term" value="F:sulfotransferase activity"/>
    <property type="evidence" value="ECO:0007669"/>
    <property type="project" value="InterPro"/>
</dbReference>
<dbReference type="OrthoDB" id="205623at2759"/>
<evidence type="ECO:0000256" key="3">
    <source>
        <dbReference type="RuleBase" id="RU361155"/>
    </source>
</evidence>
<dbReference type="InterPro" id="IPR027417">
    <property type="entry name" value="P-loop_NTPase"/>
</dbReference>
<evidence type="ECO:0000313" key="6">
    <source>
        <dbReference type="Proteomes" id="UP000187203"/>
    </source>
</evidence>
<dbReference type="InterPro" id="IPR000863">
    <property type="entry name" value="Sulfotransferase_dom"/>
</dbReference>
<organism evidence="5 6">
    <name type="scientific">Corchorus olitorius</name>
    <dbReference type="NCBI Taxonomy" id="93759"/>
    <lineage>
        <taxon>Eukaryota</taxon>
        <taxon>Viridiplantae</taxon>
        <taxon>Streptophyta</taxon>
        <taxon>Embryophyta</taxon>
        <taxon>Tracheophyta</taxon>
        <taxon>Spermatophyta</taxon>
        <taxon>Magnoliopsida</taxon>
        <taxon>eudicotyledons</taxon>
        <taxon>Gunneridae</taxon>
        <taxon>Pentapetalae</taxon>
        <taxon>rosids</taxon>
        <taxon>malvids</taxon>
        <taxon>Malvales</taxon>
        <taxon>Malvaceae</taxon>
        <taxon>Grewioideae</taxon>
        <taxon>Apeibeae</taxon>
        <taxon>Corchorus</taxon>
    </lineage>
</organism>
<name>A0A1R3IRK7_9ROSI</name>
<protein>
    <recommendedName>
        <fullName evidence="3">Sulfotransferase</fullName>
        <ecNumber evidence="3">2.8.2.-</ecNumber>
    </recommendedName>
</protein>
<reference evidence="6" key="1">
    <citation type="submission" date="2013-09" db="EMBL/GenBank/DDBJ databases">
        <title>Corchorus olitorius genome sequencing.</title>
        <authorList>
            <person name="Alam M."/>
            <person name="Haque M.S."/>
            <person name="Islam M.S."/>
            <person name="Emdad E.M."/>
            <person name="Islam M.M."/>
            <person name="Ahmed B."/>
            <person name="Halim A."/>
            <person name="Hossen Q.M.M."/>
            <person name="Hossain M.Z."/>
            <person name="Ahmed R."/>
            <person name="Khan M.M."/>
            <person name="Islam R."/>
            <person name="Rashid M.M."/>
            <person name="Khan S.A."/>
            <person name="Rahman M.S."/>
            <person name="Alam M."/>
            <person name="Yahiya A.S."/>
            <person name="Khan M.S."/>
            <person name="Azam M.S."/>
            <person name="Haque T."/>
            <person name="Lashkar M.Z.H."/>
            <person name="Akhand A.I."/>
            <person name="Morshed G."/>
            <person name="Roy S."/>
            <person name="Uddin K.S."/>
            <person name="Rabeya T."/>
            <person name="Hossain A.S."/>
            <person name="Chowdhury A."/>
            <person name="Snigdha A.R."/>
            <person name="Mortoza M.S."/>
            <person name="Matin S.A."/>
            <person name="Hoque S.M.E."/>
            <person name="Islam M.K."/>
            <person name="Roy D.K."/>
            <person name="Haider R."/>
            <person name="Moosa M.M."/>
            <person name="Elias S.M."/>
            <person name="Hasan A.M."/>
            <person name="Jahan S."/>
            <person name="Shafiuddin M."/>
            <person name="Mahmood N."/>
            <person name="Shommy N.S."/>
        </authorList>
    </citation>
    <scope>NUCLEOTIDE SEQUENCE [LARGE SCALE GENOMIC DNA]</scope>
    <source>
        <strain evidence="6">cv. O-4</strain>
    </source>
</reference>
<dbReference type="PANTHER" id="PTHR11783">
    <property type="entry name" value="SULFOTRANSFERASE SULT"/>
    <property type="match status" value="1"/>
</dbReference>
<evidence type="ECO:0000259" key="4">
    <source>
        <dbReference type="Pfam" id="PF00685"/>
    </source>
</evidence>
<keyword evidence="6" id="KW-1185">Reference proteome</keyword>